<dbReference type="EMBL" id="CM042009">
    <property type="protein sequence ID" value="KAI3789460.1"/>
    <property type="molecule type" value="Genomic_DNA"/>
</dbReference>
<organism evidence="1 2">
    <name type="scientific">Cichorium intybus</name>
    <name type="common">Chicory</name>
    <dbReference type="NCBI Taxonomy" id="13427"/>
    <lineage>
        <taxon>Eukaryota</taxon>
        <taxon>Viridiplantae</taxon>
        <taxon>Streptophyta</taxon>
        <taxon>Embryophyta</taxon>
        <taxon>Tracheophyta</taxon>
        <taxon>Spermatophyta</taxon>
        <taxon>Magnoliopsida</taxon>
        <taxon>eudicotyledons</taxon>
        <taxon>Gunneridae</taxon>
        <taxon>Pentapetalae</taxon>
        <taxon>asterids</taxon>
        <taxon>campanulids</taxon>
        <taxon>Asterales</taxon>
        <taxon>Asteraceae</taxon>
        <taxon>Cichorioideae</taxon>
        <taxon>Cichorieae</taxon>
        <taxon>Cichoriinae</taxon>
        <taxon>Cichorium</taxon>
    </lineage>
</organism>
<sequence length="170" mass="19253">MTDIPGAKAATSLSKEPRKGNKNNNKTEAASKYSFGDTLKQQYRFVPAKLKDCYLLYILIEKSRSTSMVFTLIRTCEATRLLALMLGNIGLRVIPISGQITQKLIGKKLPEFEAQEEEVLLLLERVTEAKRLSRMKIKETGGHKRRRMRLTSFMGRTRTSQTSQNVGRSV</sequence>
<reference evidence="1 2" key="2">
    <citation type="journal article" date="2022" name="Mol. Ecol. Resour.">
        <title>The genomes of chicory, endive, great burdock and yacon provide insights into Asteraceae paleo-polyploidization history and plant inulin production.</title>
        <authorList>
            <person name="Fan W."/>
            <person name="Wang S."/>
            <person name="Wang H."/>
            <person name="Wang A."/>
            <person name="Jiang F."/>
            <person name="Liu H."/>
            <person name="Zhao H."/>
            <person name="Xu D."/>
            <person name="Zhang Y."/>
        </authorList>
    </citation>
    <scope>NUCLEOTIDE SEQUENCE [LARGE SCALE GENOMIC DNA]</scope>
    <source>
        <strain evidence="2">cv. Punajuju</strain>
        <tissue evidence="1">Leaves</tissue>
    </source>
</reference>
<dbReference type="Proteomes" id="UP001055811">
    <property type="component" value="Linkage Group LG01"/>
</dbReference>
<evidence type="ECO:0000313" key="1">
    <source>
        <dbReference type="EMBL" id="KAI3789460.1"/>
    </source>
</evidence>
<protein>
    <submittedName>
        <fullName evidence="1">Uncharacterized protein</fullName>
    </submittedName>
</protein>
<comment type="caution">
    <text evidence="1">The sequence shown here is derived from an EMBL/GenBank/DDBJ whole genome shotgun (WGS) entry which is preliminary data.</text>
</comment>
<proteinExistence type="predicted"/>
<keyword evidence="2" id="KW-1185">Reference proteome</keyword>
<evidence type="ECO:0000313" key="2">
    <source>
        <dbReference type="Proteomes" id="UP001055811"/>
    </source>
</evidence>
<gene>
    <name evidence="1" type="ORF">L2E82_02256</name>
</gene>
<name>A0ACB9H289_CICIN</name>
<accession>A0ACB9H289</accession>
<reference evidence="2" key="1">
    <citation type="journal article" date="2022" name="Mol. Ecol. Resour.">
        <title>The genomes of chicory, endive, great burdock and yacon provide insights into Asteraceae palaeo-polyploidization history and plant inulin production.</title>
        <authorList>
            <person name="Fan W."/>
            <person name="Wang S."/>
            <person name="Wang H."/>
            <person name="Wang A."/>
            <person name="Jiang F."/>
            <person name="Liu H."/>
            <person name="Zhao H."/>
            <person name="Xu D."/>
            <person name="Zhang Y."/>
        </authorList>
    </citation>
    <scope>NUCLEOTIDE SEQUENCE [LARGE SCALE GENOMIC DNA]</scope>
    <source>
        <strain evidence="2">cv. Punajuju</strain>
    </source>
</reference>